<keyword evidence="2" id="KW-0058">Aromatic hydrocarbons catabolism</keyword>
<dbReference type="SUPFAM" id="SSF53474">
    <property type="entry name" value="alpha/beta-Hydrolases"/>
    <property type="match status" value="1"/>
</dbReference>
<proteinExistence type="inferred from homology"/>
<comment type="similarity">
    <text evidence="1">Belongs to the peptidase S33 family.</text>
</comment>
<dbReference type="EC" id="3.-.-.-" evidence="5"/>
<dbReference type="InterPro" id="IPR029058">
    <property type="entry name" value="AB_hydrolase_fold"/>
</dbReference>
<comment type="caution">
    <text evidence="5">The sequence shown here is derived from an EMBL/GenBank/DDBJ whole genome shotgun (WGS) entry which is preliminary data.</text>
</comment>
<sequence>MKQFKIQISQNEINDLNERLTKSRWPNEMINEGWKKGAPTDYLKKLADYWLTKFDWKKQEALLNKYPQFITEIDGQNIHFLHIKSGNANATPLLLIHGWPGSFADFINVIEPLTNPGNENEVSFHVVIPSIPGFGFSTPVKEKGWNMFRIAAAFSTLMEQLGYTRFAVHGGDMGAGITSTMSALAAHKLIGTHVNTDFYSVAGLGMFPSDTSFLSEEEKPRLERMKEYKKNGTAYLEIQSTRPQTVAYALSDSPVAQLGWLIEKYKEWTDEEKELPEDAIPVDQILTNVSLYWFNKIGASSAEILYENMSMAFNWGSDDGASQEANQWTPPKVPTAMTVYAKNEDKSLFKKLISFTGEPDHYIFHDKGGHFPAMEVPDLFVNDLRQVFAQQTA</sequence>
<evidence type="ECO:0000259" key="4">
    <source>
        <dbReference type="Pfam" id="PF06441"/>
    </source>
</evidence>
<dbReference type="PANTHER" id="PTHR21661">
    <property type="entry name" value="EPOXIDE HYDROLASE 1-RELATED"/>
    <property type="match status" value="1"/>
</dbReference>
<accession>A0ABW3K9F4</accession>
<dbReference type="GO" id="GO:0016787">
    <property type="term" value="F:hydrolase activity"/>
    <property type="evidence" value="ECO:0007669"/>
    <property type="project" value="UniProtKB-KW"/>
</dbReference>
<evidence type="ECO:0000313" key="5">
    <source>
        <dbReference type="EMBL" id="MFD1001938.1"/>
    </source>
</evidence>
<feature type="domain" description="Epoxide hydrolase N-terminal" evidence="4">
    <location>
        <begin position="1"/>
        <end position="106"/>
    </location>
</feature>
<dbReference type="Proteomes" id="UP001597112">
    <property type="component" value="Unassembled WGS sequence"/>
</dbReference>
<dbReference type="EMBL" id="JBHTKA010000008">
    <property type="protein sequence ID" value="MFD1001938.1"/>
    <property type="molecule type" value="Genomic_DNA"/>
</dbReference>
<evidence type="ECO:0000256" key="3">
    <source>
        <dbReference type="ARBA" id="ARBA00022801"/>
    </source>
</evidence>
<dbReference type="InterPro" id="IPR000639">
    <property type="entry name" value="Epox_hydrolase-like"/>
</dbReference>
<evidence type="ECO:0000256" key="2">
    <source>
        <dbReference type="ARBA" id="ARBA00022797"/>
    </source>
</evidence>
<dbReference type="InterPro" id="IPR016292">
    <property type="entry name" value="Epoxide_hydrolase"/>
</dbReference>
<dbReference type="RefSeq" id="WP_377582556.1">
    <property type="nucleotide sequence ID" value="NZ_JBHTKA010000008.1"/>
</dbReference>
<protein>
    <submittedName>
        <fullName evidence="5">Epoxide hydrolase family protein</fullName>
        <ecNumber evidence="5">3.-.-.-</ecNumber>
    </submittedName>
</protein>
<name>A0ABW3K9F4_9BACT</name>
<evidence type="ECO:0000256" key="1">
    <source>
        <dbReference type="ARBA" id="ARBA00010088"/>
    </source>
</evidence>
<keyword evidence="3 5" id="KW-0378">Hydrolase</keyword>
<organism evidence="5 6">
    <name type="scientific">Ohtaekwangia kribbensis</name>
    <dbReference type="NCBI Taxonomy" id="688913"/>
    <lineage>
        <taxon>Bacteria</taxon>
        <taxon>Pseudomonadati</taxon>
        <taxon>Bacteroidota</taxon>
        <taxon>Cytophagia</taxon>
        <taxon>Cytophagales</taxon>
        <taxon>Fulvivirgaceae</taxon>
        <taxon>Ohtaekwangia</taxon>
    </lineage>
</organism>
<evidence type="ECO:0000313" key="6">
    <source>
        <dbReference type="Proteomes" id="UP001597112"/>
    </source>
</evidence>
<dbReference type="PRINTS" id="PR00412">
    <property type="entry name" value="EPOXHYDRLASE"/>
</dbReference>
<dbReference type="Pfam" id="PF06441">
    <property type="entry name" value="EHN"/>
    <property type="match status" value="1"/>
</dbReference>
<dbReference type="InterPro" id="IPR010497">
    <property type="entry name" value="Epoxide_hydro_N"/>
</dbReference>
<reference evidence="6" key="1">
    <citation type="journal article" date="2019" name="Int. J. Syst. Evol. Microbiol.">
        <title>The Global Catalogue of Microorganisms (GCM) 10K type strain sequencing project: providing services to taxonomists for standard genome sequencing and annotation.</title>
        <authorList>
            <consortium name="The Broad Institute Genomics Platform"/>
            <consortium name="The Broad Institute Genome Sequencing Center for Infectious Disease"/>
            <person name="Wu L."/>
            <person name="Ma J."/>
        </authorList>
    </citation>
    <scope>NUCLEOTIDE SEQUENCE [LARGE SCALE GENOMIC DNA]</scope>
    <source>
        <strain evidence="6">CCUG 58938</strain>
    </source>
</reference>
<keyword evidence="6" id="KW-1185">Reference proteome</keyword>
<dbReference type="PIRSF" id="PIRSF001112">
    <property type="entry name" value="Epoxide_hydrolase"/>
    <property type="match status" value="1"/>
</dbReference>
<gene>
    <name evidence="5" type="ORF">ACFQ21_21615</name>
</gene>
<dbReference type="Gene3D" id="3.40.50.1820">
    <property type="entry name" value="alpha/beta hydrolase"/>
    <property type="match status" value="1"/>
</dbReference>
<dbReference type="PANTHER" id="PTHR21661:SF35">
    <property type="entry name" value="EPOXIDE HYDROLASE"/>
    <property type="match status" value="1"/>
</dbReference>